<dbReference type="InterPro" id="IPR030378">
    <property type="entry name" value="G_CP_dom"/>
</dbReference>
<dbReference type="OrthoDB" id="10266128at2759"/>
<organism evidence="7 9">
    <name type="scientific">Schizosaccharomyces japonicus (strain yFS275 / FY16936)</name>
    <name type="common">Fission yeast</name>
    <dbReference type="NCBI Taxonomy" id="402676"/>
    <lineage>
        <taxon>Eukaryota</taxon>
        <taxon>Fungi</taxon>
        <taxon>Dikarya</taxon>
        <taxon>Ascomycota</taxon>
        <taxon>Taphrinomycotina</taxon>
        <taxon>Schizosaccharomycetes</taxon>
        <taxon>Schizosaccharomycetales</taxon>
        <taxon>Schizosaccharomycetaceae</taxon>
        <taxon>Schizosaccharomyces</taxon>
    </lineage>
</organism>
<dbReference type="OMA" id="FKLDGLW"/>
<feature type="compositionally biased region" description="Basic residues" evidence="5">
    <location>
        <begin position="1"/>
        <end position="16"/>
    </location>
</feature>
<dbReference type="PANTHER" id="PTHR11089">
    <property type="entry name" value="GTP-BINDING PROTEIN-RELATED"/>
    <property type="match status" value="1"/>
</dbReference>
<proteinExistence type="predicted"/>
<evidence type="ECO:0000256" key="4">
    <source>
        <dbReference type="ARBA" id="ARBA00023242"/>
    </source>
</evidence>
<dbReference type="PANTHER" id="PTHR11089:SF30">
    <property type="entry name" value="GUANINE NUCLEOTIDE-BINDING PROTEIN-LIKE 3 HOMOLOG"/>
    <property type="match status" value="1"/>
</dbReference>
<evidence type="ECO:0000313" key="8">
    <source>
        <dbReference type="JaponicusDB" id="SJAG_04004"/>
    </source>
</evidence>
<evidence type="ECO:0000256" key="2">
    <source>
        <dbReference type="ARBA" id="ARBA00022741"/>
    </source>
</evidence>
<dbReference type="AlphaFoldDB" id="B6K5M8"/>
<feature type="domain" description="CP-type G" evidence="6">
    <location>
        <begin position="164"/>
        <end position="345"/>
    </location>
</feature>
<dbReference type="GO" id="GO:0030687">
    <property type="term" value="C:preribosome, large subunit precursor"/>
    <property type="evidence" value="ECO:0007669"/>
    <property type="project" value="EnsemblFungi"/>
</dbReference>
<comment type="subcellular location">
    <subcellularLocation>
        <location evidence="1">Nucleus</location>
    </subcellularLocation>
</comment>
<keyword evidence="3" id="KW-0342">GTP-binding</keyword>
<gene>
    <name evidence="8" type="primary">grn1</name>
    <name evidence="7" type="ORF">SJAG_04004</name>
</gene>
<keyword evidence="9" id="KW-1185">Reference proteome</keyword>
<dbReference type="Gene3D" id="3.40.50.300">
    <property type="entry name" value="P-loop containing nucleotide triphosphate hydrolases"/>
    <property type="match status" value="1"/>
</dbReference>
<dbReference type="RefSeq" id="XP_002175125.1">
    <property type="nucleotide sequence ID" value="XM_002175089.2"/>
</dbReference>
<dbReference type="EMBL" id="KE651167">
    <property type="protein sequence ID" value="EEB08832.1"/>
    <property type="molecule type" value="Genomic_DNA"/>
</dbReference>
<keyword evidence="4" id="KW-0539">Nucleus</keyword>
<dbReference type="STRING" id="402676.B6K5M8"/>
<dbReference type="Gene3D" id="1.10.1580.10">
    <property type="match status" value="1"/>
</dbReference>
<evidence type="ECO:0000256" key="1">
    <source>
        <dbReference type="ARBA" id="ARBA00004123"/>
    </source>
</evidence>
<dbReference type="InterPro" id="IPR006073">
    <property type="entry name" value="GTP-bd"/>
</dbReference>
<accession>B6K5M8</accession>
<dbReference type="GO" id="GO:0000463">
    <property type="term" value="P:maturation of LSU-rRNA from tricistronic rRNA transcript (SSU-rRNA, 5.8S rRNA, LSU-rRNA)"/>
    <property type="evidence" value="ECO:0007669"/>
    <property type="project" value="EnsemblFungi"/>
</dbReference>
<keyword evidence="2" id="KW-0547">Nucleotide-binding</keyword>
<feature type="compositionally biased region" description="Basic residues" evidence="5">
    <location>
        <begin position="26"/>
        <end position="35"/>
    </location>
</feature>
<dbReference type="SUPFAM" id="SSF52540">
    <property type="entry name" value="P-loop containing nucleoside triphosphate hydrolases"/>
    <property type="match status" value="1"/>
</dbReference>
<dbReference type="GO" id="GO:0003723">
    <property type="term" value="F:RNA binding"/>
    <property type="evidence" value="ECO:0007669"/>
    <property type="project" value="EnsemblFungi"/>
</dbReference>
<dbReference type="Pfam" id="PF08701">
    <property type="entry name" value="GN3L_Grn1"/>
    <property type="match status" value="1"/>
</dbReference>
<sequence length="481" mass="53800">MVSLKKKSKRRTTRLRNKIEKQAASAKRKERKLAKKNPQWKSRIPKDPGIPNSFPFKEELLAQIEDQKRIKEEERMLRKQAAKENNGDGDMAIEDAAMNEEGEQESMMERLAKVAQANDAEDGSGDMVVMDEDDDGADVPQLVSNDADTRMDGSRKDLSRKAFDKEFKKVIQMADVILYVLDARDPEGTRSRDVERQVLMSVNEDKRLIFVVNKIDLVPLDVLNKWLKYLRTFFPAIPLRSSSSNLPNTFNHKSLTVSSTSSNLFKSLKAYAAKKKLKSSLTVGVIGYPNVGKSSVINALVTRSINLRQSGPCPTGNVAGVTTSLREVKLDNKLRLIDCPGIVFPNEQGKEDFERLMLLNAVPDKANMDYSGVASAVVRYLNKLPGLLEKMIEYYGIPPLMNTGEDAMATDLLVNIARKRGRLSRGGIPNINAAGKILATDWCSGRIQWWTEPEAITTSVSANDEKEVVSAWAEEFDLNNF</sequence>
<dbReference type="GeneID" id="7051618"/>
<evidence type="ECO:0000259" key="6">
    <source>
        <dbReference type="PROSITE" id="PS51721"/>
    </source>
</evidence>
<dbReference type="InterPro" id="IPR014813">
    <property type="entry name" value="Gnl3_N_dom"/>
</dbReference>
<dbReference type="HOGENOM" id="CLU_011106_5_5_1"/>
<reference evidence="7 9" key="1">
    <citation type="journal article" date="2011" name="Science">
        <title>Comparative functional genomics of the fission yeasts.</title>
        <authorList>
            <person name="Rhind N."/>
            <person name="Chen Z."/>
            <person name="Yassour M."/>
            <person name="Thompson D.A."/>
            <person name="Haas B.J."/>
            <person name="Habib N."/>
            <person name="Wapinski I."/>
            <person name="Roy S."/>
            <person name="Lin M.F."/>
            <person name="Heiman D.I."/>
            <person name="Young S.K."/>
            <person name="Furuya K."/>
            <person name="Guo Y."/>
            <person name="Pidoux A."/>
            <person name="Chen H.M."/>
            <person name="Robbertse B."/>
            <person name="Goldberg J.M."/>
            <person name="Aoki K."/>
            <person name="Bayne E.H."/>
            <person name="Berlin A.M."/>
            <person name="Desjardins C.A."/>
            <person name="Dobbs E."/>
            <person name="Dukaj L."/>
            <person name="Fan L."/>
            <person name="FitzGerald M.G."/>
            <person name="French C."/>
            <person name="Gujja S."/>
            <person name="Hansen K."/>
            <person name="Keifenheim D."/>
            <person name="Levin J.Z."/>
            <person name="Mosher R.A."/>
            <person name="Mueller C.A."/>
            <person name="Pfiffner J."/>
            <person name="Priest M."/>
            <person name="Russ C."/>
            <person name="Smialowska A."/>
            <person name="Swoboda P."/>
            <person name="Sykes S.M."/>
            <person name="Vaughn M."/>
            <person name="Vengrova S."/>
            <person name="Yoder R."/>
            <person name="Zeng Q."/>
            <person name="Allshire R."/>
            <person name="Baulcombe D."/>
            <person name="Birren B.W."/>
            <person name="Brown W."/>
            <person name="Ekwall K."/>
            <person name="Kellis M."/>
            <person name="Leatherwood J."/>
            <person name="Levin H."/>
            <person name="Margalit H."/>
            <person name="Martienssen R."/>
            <person name="Nieduszynski C.A."/>
            <person name="Spatafora J.W."/>
            <person name="Friedman N."/>
            <person name="Dalgaard J.Z."/>
            <person name="Baumann P."/>
            <person name="Niki H."/>
            <person name="Regev A."/>
            <person name="Nusbaum C."/>
        </authorList>
    </citation>
    <scope>NUCLEOTIDE SEQUENCE [LARGE SCALE GENOMIC DNA]</scope>
    <source>
        <strain evidence="9">yFS275 / FY16936</strain>
    </source>
</reference>
<dbReference type="GO" id="GO:0000055">
    <property type="term" value="P:ribosomal large subunit export from nucleus"/>
    <property type="evidence" value="ECO:0007669"/>
    <property type="project" value="EnsemblFungi"/>
</dbReference>
<dbReference type="GO" id="GO:0005525">
    <property type="term" value="F:GTP binding"/>
    <property type="evidence" value="ECO:0007669"/>
    <property type="project" value="UniProtKB-KW"/>
</dbReference>
<dbReference type="Pfam" id="PF01926">
    <property type="entry name" value="MMR_HSR1"/>
    <property type="match status" value="1"/>
</dbReference>
<protein>
    <submittedName>
        <fullName evidence="7">GTPase Grn1</fullName>
    </submittedName>
</protein>
<dbReference type="VEuPathDB" id="FungiDB:SJAG_04004"/>
<evidence type="ECO:0000256" key="3">
    <source>
        <dbReference type="ARBA" id="ARBA00023134"/>
    </source>
</evidence>
<dbReference type="GO" id="GO:0003924">
    <property type="term" value="F:GTPase activity"/>
    <property type="evidence" value="ECO:0007669"/>
    <property type="project" value="EnsemblFungi"/>
</dbReference>
<dbReference type="PRINTS" id="PR00326">
    <property type="entry name" value="GTP1OBG"/>
</dbReference>
<dbReference type="InterPro" id="IPR027417">
    <property type="entry name" value="P-loop_NTPase"/>
</dbReference>
<evidence type="ECO:0000256" key="5">
    <source>
        <dbReference type="SAM" id="MobiDB-lite"/>
    </source>
</evidence>
<feature type="region of interest" description="Disordered" evidence="5">
    <location>
        <begin position="1"/>
        <end position="56"/>
    </location>
</feature>
<dbReference type="eggNOG" id="KOG2484">
    <property type="taxonomic scope" value="Eukaryota"/>
</dbReference>
<name>B6K5M8_SCHJY</name>
<dbReference type="JaponicusDB" id="SJAG_04004">
    <property type="gene designation" value="grn1"/>
</dbReference>
<evidence type="ECO:0000313" key="7">
    <source>
        <dbReference type="EMBL" id="EEB08832.1"/>
    </source>
</evidence>
<dbReference type="PROSITE" id="PS51721">
    <property type="entry name" value="G_CP"/>
    <property type="match status" value="1"/>
</dbReference>
<evidence type="ECO:0000313" key="9">
    <source>
        <dbReference type="Proteomes" id="UP000001744"/>
    </source>
</evidence>
<dbReference type="Proteomes" id="UP000001744">
    <property type="component" value="Unassembled WGS sequence"/>
</dbReference>
<dbReference type="GO" id="GO:0005730">
    <property type="term" value="C:nucleolus"/>
    <property type="evidence" value="ECO:0000318"/>
    <property type="project" value="GO_Central"/>
</dbReference>
<dbReference type="InterPro" id="IPR023179">
    <property type="entry name" value="GTP-bd_ortho_bundle_sf"/>
</dbReference>
<dbReference type="InterPro" id="IPR050755">
    <property type="entry name" value="TRAFAC_YlqF/YawG_RiboMat"/>
</dbReference>